<organism evidence="1">
    <name type="scientific">Leptolyngbya boryana CZ1</name>
    <dbReference type="NCBI Taxonomy" id="3060204"/>
    <lineage>
        <taxon>Bacteria</taxon>
        <taxon>Bacillati</taxon>
        <taxon>Cyanobacteriota</taxon>
        <taxon>Cyanophyceae</taxon>
        <taxon>Leptolyngbyales</taxon>
        <taxon>Leptolyngbyaceae</taxon>
        <taxon>Leptolyngbya group</taxon>
        <taxon>Leptolyngbya</taxon>
    </lineage>
</organism>
<gene>
    <name evidence="1" type="ORF">Q2T42_07990</name>
</gene>
<sequence length="110" mass="12750">MADSELMTRLLKAIDVLEHLENAMEIAPTQEIEQILQEAWLKVSHTFPEDFKDATHLDASSEGLRRYLKVQAFFLDPTRQTISPEELELYYQNQSLPAEDATDFFFPDES</sequence>
<accession>A0AA96WYF3</accession>
<reference evidence="1" key="1">
    <citation type="journal article" date="2023" name="Plants (Basel)">
        <title>Genomic Analysis of Leptolyngbya boryana CZ1 Reveals Efficient Carbon Fixation Modules.</title>
        <authorList>
            <person name="Bai X."/>
            <person name="Wang H."/>
            <person name="Cheng W."/>
            <person name="Wang J."/>
            <person name="Ma M."/>
            <person name="Hu H."/>
            <person name="Song Z."/>
            <person name="Ma H."/>
            <person name="Fan Y."/>
            <person name="Du C."/>
            <person name="Xu J."/>
        </authorList>
    </citation>
    <scope>NUCLEOTIDE SEQUENCE</scope>
    <source>
        <strain evidence="1">CZ1</strain>
    </source>
</reference>
<evidence type="ECO:0000313" key="1">
    <source>
        <dbReference type="EMBL" id="WNZ47772.1"/>
    </source>
</evidence>
<dbReference type="RefSeq" id="WP_268181247.1">
    <property type="nucleotide sequence ID" value="NZ_CP130144.1"/>
</dbReference>
<proteinExistence type="predicted"/>
<name>A0AA96WYF3_LEPBY</name>
<protein>
    <submittedName>
        <fullName evidence="1">Uncharacterized protein</fullName>
    </submittedName>
</protein>
<dbReference type="AlphaFoldDB" id="A0AA96WYF3"/>
<dbReference type="EMBL" id="CP130144">
    <property type="protein sequence ID" value="WNZ47772.1"/>
    <property type="molecule type" value="Genomic_DNA"/>
</dbReference>
<reference evidence="1" key="2">
    <citation type="submission" date="2023-07" db="EMBL/GenBank/DDBJ databases">
        <authorList>
            <person name="Bai X.-H."/>
            <person name="Wang H.-H."/>
            <person name="Wang J."/>
            <person name="Ma M.-Y."/>
            <person name="Hu H.-H."/>
            <person name="Song Z.-L."/>
            <person name="Ma H.-G."/>
            <person name="Fan Y."/>
            <person name="Du C.-Y."/>
            <person name="Xu J.-C."/>
        </authorList>
    </citation>
    <scope>NUCLEOTIDE SEQUENCE</scope>
    <source>
        <strain evidence="1">CZ1</strain>
    </source>
</reference>